<dbReference type="InterPro" id="IPR002734">
    <property type="entry name" value="RibDG_C"/>
</dbReference>
<feature type="domain" description="Bacterial bifunctional deaminase-reductase C-terminal" evidence="1">
    <location>
        <begin position="3"/>
        <end position="174"/>
    </location>
</feature>
<evidence type="ECO:0000313" key="2">
    <source>
        <dbReference type="EMBL" id="MFC5005484.1"/>
    </source>
</evidence>
<organism evidence="2 3">
    <name type="scientific">Dactylosporangium cerinum</name>
    <dbReference type="NCBI Taxonomy" id="1434730"/>
    <lineage>
        <taxon>Bacteria</taxon>
        <taxon>Bacillati</taxon>
        <taxon>Actinomycetota</taxon>
        <taxon>Actinomycetes</taxon>
        <taxon>Micromonosporales</taxon>
        <taxon>Micromonosporaceae</taxon>
        <taxon>Dactylosporangium</taxon>
    </lineage>
</organism>
<sequence length="190" mass="20542">MGKLVVSMFTTLDGVIERPDRWAFQFVSADSMMGSLRQLRAAEALLLGRVTYEGFAESWPNMTDEAGYVDKVNAMPKYVVSTTLDQAMWNNTTVIDDDVVTRIAKLKAELAGDLLVFGSNELVRRLLPHDVIDEVRLVTYPVVIGDGTRLFAGGDGMASFRLLGTTAFKSGVVVLTYAPGTGQATAAGQA</sequence>
<gene>
    <name evidence="2" type="ORF">ACFPIJ_47630</name>
</gene>
<dbReference type="PANTHER" id="PTHR38011:SF11">
    <property type="entry name" value="2,5-DIAMINO-6-RIBOSYLAMINO-4(3H)-PYRIMIDINONE 5'-PHOSPHATE REDUCTASE"/>
    <property type="match status" value="1"/>
</dbReference>
<dbReference type="InterPro" id="IPR024072">
    <property type="entry name" value="DHFR-like_dom_sf"/>
</dbReference>
<accession>A0ABV9WDC6</accession>
<keyword evidence="3" id="KW-1185">Reference proteome</keyword>
<dbReference type="EMBL" id="JBHSIU010000078">
    <property type="protein sequence ID" value="MFC5005484.1"/>
    <property type="molecule type" value="Genomic_DNA"/>
</dbReference>
<dbReference type="RefSeq" id="WP_380126122.1">
    <property type="nucleotide sequence ID" value="NZ_JBHSIU010000078.1"/>
</dbReference>
<dbReference type="PANTHER" id="PTHR38011">
    <property type="entry name" value="DIHYDROFOLATE REDUCTASE FAMILY PROTEIN (AFU_ORTHOLOGUE AFUA_8G06820)"/>
    <property type="match status" value="1"/>
</dbReference>
<name>A0ABV9WDC6_9ACTN</name>
<dbReference type="SUPFAM" id="SSF53597">
    <property type="entry name" value="Dihydrofolate reductase-like"/>
    <property type="match status" value="1"/>
</dbReference>
<reference evidence="3" key="1">
    <citation type="journal article" date="2019" name="Int. J. Syst. Evol. Microbiol.">
        <title>The Global Catalogue of Microorganisms (GCM) 10K type strain sequencing project: providing services to taxonomists for standard genome sequencing and annotation.</title>
        <authorList>
            <consortium name="The Broad Institute Genomics Platform"/>
            <consortium name="The Broad Institute Genome Sequencing Center for Infectious Disease"/>
            <person name="Wu L."/>
            <person name="Ma J."/>
        </authorList>
    </citation>
    <scope>NUCLEOTIDE SEQUENCE [LARGE SCALE GENOMIC DNA]</scope>
    <source>
        <strain evidence="3">CGMCC 4.7152</strain>
    </source>
</reference>
<proteinExistence type="predicted"/>
<dbReference type="Proteomes" id="UP001595912">
    <property type="component" value="Unassembled WGS sequence"/>
</dbReference>
<protein>
    <submittedName>
        <fullName evidence="2">Dihydrofolate reductase family protein</fullName>
    </submittedName>
</protein>
<comment type="caution">
    <text evidence="2">The sequence shown here is derived from an EMBL/GenBank/DDBJ whole genome shotgun (WGS) entry which is preliminary data.</text>
</comment>
<dbReference type="InterPro" id="IPR050765">
    <property type="entry name" value="Riboflavin_Biosynth_HTPR"/>
</dbReference>
<dbReference type="Pfam" id="PF01872">
    <property type="entry name" value="RibD_C"/>
    <property type="match status" value="1"/>
</dbReference>
<evidence type="ECO:0000259" key="1">
    <source>
        <dbReference type="Pfam" id="PF01872"/>
    </source>
</evidence>
<dbReference type="Gene3D" id="3.40.430.10">
    <property type="entry name" value="Dihydrofolate Reductase, subunit A"/>
    <property type="match status" value="1"/>
</dbReference>
<evidence type="ECO:0000313" key="3">
    <source>
        <dbReference type="Proteomes" id="UP001595912"/>
    </source>
</evidence>